<feature type="compositionally biased region" description="Low complexity" evidence="1">
    <location>
        <begin position="287"/>
        <end position="296"/>
    </location>
</feature>
<organism evidence="2 3">
    <name type="scientific">Viridothelium virens</name>
    <name type="common">Speckled blister lichen</name>
    <name type="synonym">Trypethelium virens</name>
    <dbReference type="NCBI Taxonomy" id="1048519"/>
    <lineage>
        <taxon>Eukaryota</taxon>
        <taxon>Fungi</taxon>
        <taxon>Dikarya</taxon>
        <taxon>Ascomycota</taxon>
        <taxon>Pezizomycotina</taxon>
        <taxon>Dothideomycetes</taxon>
        <taxon>Dothideomycetes incertae sedis</taxon>
        <taxon>Trypetheliales</taxon>
        <taxon>Trypetheliaceae</taxon>
        <taxon>Viridothelium</taxon>
    </lineage>
</organism>
<feature type="compositionally biased region" description="Basic residues" evidence="1">
    <location>
        <begin position="271"/>
        <end position="286"/>
    </location>
</feature>
<feature type="region of interest" description="Disordered" evidence="1">
    <location>
        <begin position="215"/>
        <end position="311"/>
    </location>
</feature>
<evidence type="ECO:0000256" key="1">
    <source>
        <dbReference type="SAM" id="MobiDB-lite"/>
    </source>
</evidence>
<accession>A0A6A6HKJ1</accession>
<keyword evidence="3" id="KW-1185">Reference proteome</keyword>
<name>A0A6A6HKJ1_VIRVR</name>
<feature type="region of interest" description="Disordered" evidence="1">
    <location>
        <begin position="1"/>
        <end position="20"/>
    </location>
</feature>
<gene>
    <name evidence="2" type="ORF">EV356DRAFT_573234</name>
</gene>
<sequence length="736" mass="80097">MESSQQILFSMHPSTQEAEQQPWMSDLNDFGNMNLPIQGTSQDAFAKASYTTINPSFNSNVTTPTIYGNYSDILGTARSSSVQLIPDVAFSSVGHATHNYTGTDSQLLVLPGGYPQPSLAPGYSHLGGVNPQDSLISATYPNTLSHTVATQNVVTQPSVVGTGYSISDNGASQESLMPTGYADSFAHHTTPKIDNDHFSEVKAIDVLASQSGSCFEGNSAQTHNTSDSPAITSDKSRDDRSDAFSSLHIPPEADHGLIDKALEDVPPLRIPKPKSRKRNRNARNRRSTLNTTAANRDYPTPEGITPGSDKPLPVEFGFLEFDRSPEAYPKIKDAVLDVNGNVIIGNSGDPLRHILGRNGQPVLPNEISRADLLNGRNPYYWQASHPLLRQKDIFDRVTDYAPSEIGKQGRVNALANVRNRWRAKYGGLDFIPKTIPEDKKSFSKWDLQRVDSLSSEQIRLGIVWEICPDRDNTMRDPFSGTTYKIPQRKPSPRVPLLLKRLTYLKDKAAALGLPSWERAKSLEILNNSRFMVARANRQKQDNQSFNGSNVSIHGSENAGDLPEVTGQDGKSDPDSNEIYTQEQGTHQLLAQLDGTPPSTEITQISAEDSSLALLDGFESNFVAQEHSSLLPTQDGVPAISPVAGPSQSKKRKSLHDDDDDEDNGVASDVADRPTKRAAIEGSSGDFFNMTANQIASLSLPVSTTAQSIAYGPSDTSIQDPWGLGATSEDGINLNWL</sequence>
<feature type="region of interest" description="Disordered" evidence="1">
    <location>
        <begin position="629"/>
        <end position="673"/>
    </location>
</feature>
<dbReference type="EMBL" id="ML991775">
    <property type="protein sequence ID" value="KAF2238655.1"/>
    <property type="molecule type" value="Genomic_DNA"/>
</dbReference>
<dbReference type="AlphaFoldDB" id="A0A6A6HKJ1"/>
<evidence type="ECO:0000313" key="3">
    <source>
        <dbReference type="Proteomes" id="UP000800092"/>
    </source>
</evidence>
<feature type="compositionally biased region" description="Polar residues" evidence="1">
    <location>
        <begin position="215"/>
        <end position="233"/>
    </location>
</feature>
<protein>
    <submittedName>
        <fullName evidence="2">Uncharacterized protein</fullName>
    </submittedName>
</protein>
<dbReference type="Proteomes" id="UP000800092">
    <property type="component" value="Unassembled WGS sequence"/>
</dbReference>
<reference evidence="2" key="1">
    <citation type="journal article" date="2020" name="Stud. Mycol.">
        <title>101 Dothideomycetes genomes: a test case for predicting lifestyles and emergence of pathogens.</title>
        <authorList>
            <person name="Haridas S."/>
            <person name="Albert R."/>
            <person name="Binder M."/>
            <person name="Bloem J."/>
            <person name="Labutti K."/>
            <person name="Salamov A."/>
            <person name="Andreopoulos B."/>
            <person name="Baker S."/>
            <person name="Barry K."/>
            <person name="Bills G."/>
            <person name="Bluhm B."/>
            <person name="Cannon C."/>
            <person name="Castanera R."/>
            <person name="Culley D."/>
            <person name="Daum C."/>
            <person name="Ezra D."/>
            <person name="Gonzalez J."/>
            <person name="Henrissat B."/>
            <person name="Kuo A."/>
            <person name="Liang C."/>
            <person name="Lipzen A."/>
            <person name="Lutzoni F."/>
            <person name="Magnuson J."/>
            <person name="Mondo S."/>
            <person name="Nolan M."/>
            <person name="Ohm R."/>
            <person name="Pangilinan J."/>
            <person name="Park H.-J."/>
            <person name="Ramirez L."/>
            <person name="Alfaro M."/>
            <person name="Sun H."/>
            <person name="Tritt A."/>
            <person name="Yoshinaga Y."/>
            <person name="Zwiers L.-H."/>
            <person name="Turgeon B."/>
            <person name="Goodwin S."/>
            <person name="Spatafora J."/>
            <person name="Crous P."/>
            <person name="Grigoriev I."/>
        </authorList>
    </citation>
    <scope>NUCLEOTIDE SEQUENCE</scope>
    <source>
        <strain evidence="2">Tuck. ex Michener</strain>
    </source>
</reference>
<feature type="compositionally biased region" description="Basic and acidic residues" evidence="1">
    <location>
        <begin position="251"/>
        <end position="263"/>
    </location>
</feature>
<evidence type="ECO:0000313" key="2">
    <source>
        <dbReference type="EMBL" id="KAF2238655.1"/>
    </source>
</evidence>
<dbReference type="OrthoDB" id="10612613at2759"/>
<feature type="compositionally biased region" description="Polar residues" evidence="1">
    <location>
        <begin position="541"/>
        <end position="554"/>
    </location>
</feature>
<proteinExistence type="predicted"/>
<feature type="region of interest" description="Disordered" evidence="1">
    <location>
        <begin position="537"/>
        <end position="578"/>
    </location>
</feature>